<dbReference type="EMBL" id="KN824389">
    <property type="protein sequence ID" value="KIM21223.1"/>
    <property type="molecule type" value="Genomic_DNA"/>
</dbReference>
<dbReference type="AlphaFoldDB" id="A0A0C2W437"/>
<feature type="non-terminal residue" evidence="1">
    <location>
        <position position="58"/>
    </location>
</feature>
<protein>
    <submittedName>
        <fullName evidence="1">Uncharacterized protein</fullName>
    </submittedName>
</protein>
<keyword evidence="2" id="KW-1185">Reference proteome</keyword>
<name>A0A0C2W437_SERVB</name>
<evidence type="ECO:0000313" key="1">
    <source>
        <dbReference type="EMBL" id="KIM21223.1"/>
    </source>
</evidence>
<evidence type="ECO:0000313" key="2">
    <source>
        <dbReference type="Proteomes" id="UP000054097"/>
    </source>
</evidence>
<sequence length="58" mass="6572">MTQAGYRALDRLQVVRQTRHSDVSSAMKTNAWKGAKVLDIGGEYGNFEFRWDIPTVSL</sequence>
<proteinExistence type="predicted"/>
<gene>
    <name evidence="1" type="ORF">M408DRAFT_333595</name>
</gene>
<dbReference type="Proteomes" id="UP000054097">
    <property type="component" value="Unassembled WGS sequence"/>
</dbReference>
<reference evidence="1 2" key="1">
    <citation type="submission" date="2014-04" db="EMBL/GenBank/DDBJ databases">
        <authorList>
            <consortium name="DOE Joint Genome Institute"/>
            <person name="Kuo A."/>
            <person name="Zuccaro A."/>
            <person name="Kohler A."/>
            <person name="Nagy L.G."/>
            <person name="Floudas D."/>
            <person name="Copeland A."/>
            <person name="Barry K.W."/>
            <person name="Cichocki N."/>
            <person name="Veneault-Fourrey C."/>
            <person name="LaButti K."/>
            <person name="Lindquist E.A."/>
            <person name="Lipzen A."/>
            <person name="Lundell T."/>
            <person name="Morin E."/>
            <person name="Murat C."/>
            <person name="Sun H."/>
            <person name="Tunlid A."/>
            <person name="Henrissat B."/>
            <person name="Grigoriev I.V."/>
            <person name="Hibbett D.S."/>
            <person name="Martin F."/>
            <person name="Nordberg H.P."/>
            <person name="Cantor M.N."/>
            <person name="Hua S.X."/>
        </authorList>
    </citation>
    <scope>NUCLEOTIDE SEQUENCE [LARGE SCALE GENOMIC DNA]</scope>
    <source>
        <strain evidence="1 2">MAFF 305830</strain>
    </source>
</reference>
<dbReference type="HOGENOM" id="CLU_2984765_0_0_1"/>
<accession>A0A0C2W437</accession>
<organism evidence="1 2">
    <name type="scientific">Serendipita vermifera MAFF 305830</name>
    <dbReference type="NCBI Taxonomy" id="933852"/>
    <lineage>
        <taxon>Eukaryota</taxon>
        <taxon>Fungi</taxon>
        <taxon>Dikarya</taxon>
        <taxon>Basidiomycota</taxon>
        <taxon>Agaricomycotina</taxon>
        <taxon>Agaricomycetes</taxon>
        <taxon>Sebacinales</taxon>
        <taxon>Serendipitaceae</taxon>
        <taxon>Serendipita</taxon>
    </lineage>
</organism>
<reference evidence="2" key="2">
    <citation type="submission" date="2015-01" db="EMBL/GenBank/DDBJ databases">
        <title>Evolutionary Origins and Diversification of the Mycorrhizal Mutualists.</title>
        <authorList>
            <consortium name="DOE Joint Genome Institute"/>
            <consortium name="Mycorrhizal Genomics Consortium"/>
            <person name="Kohler A."/>
            <person name="Kuo A."/>
            <person name="Nagy L.G."/>
            <person name="Floudas D."/>
            <person name="Copeland A."/>
            <person name="Barry K.W."/>
            <person name="Cichocki N."/>
            <person name="Veneault-Fourrey C."/>
            <person name="LaButti K."/>
            <person name="Lindquist E.A."/>
            <person name="Lipzen A."/>
            <person name="Lundell T."/>
            <person name="Morin E."/>
            <person name="Murat C."/>
            <person name="Riley R."/>
            <person name="Ohm R."/>
            <person name="Sun H."/>
            <person name="Tunlid A."/>
            <person name="Henrissat B."/>
            <person name="Grigoriev I.V."/>
            <person name="Hibbett D.S."/>
            <person name="Martin F."/>
        </authorList>
    </citation>
    <scope>NUCLEOTIDE SEQUENCE [LARGE SCALE GENOMIC DNA]</scope>
    <source>
        <strain evidence="2">MAFF 305830</strain>
    </source>
</reference>